<evidence type="ECO:0000256" key="2">
    <source>
        <dbReference type="ARBA" id="ARBA00010527"/>
    </source>
</evidence>
<name>A0A7W3MZ28_9ACTN</name>
<dbReference type="PANTHER" id="PTHR12428:SF65">
    <property type="entry name" value="CYTOCHROME C OXIDASE ASSEMBLY PROTEIN COX18, MITOCHONDRIAL"/>
    <property type="match status" value="1"/>
</dbReference>
<dbReference type="InterPro" id="IPR028055">
    <property type="entry name" value="YidC/Oxa/ALB_C"/>
</dbReference>
<sequence>MLDVPVILAYDLVLALTRALEPVAAGGAAVLAIALFTMAARTLLLPLGVAAARGERARARLAPRVGELHRRHGKDPERLRRELAALHQAEGVSPAAGCLPALAQAPFFYVMYRLFTSAVVDGHQNVLLAHTVFGAPLGQNFAGVLAGGLFTAPSLAFVGLLVLLAAVAWPASRRMDAALAPDLPGRRVLRLMPFGTVAMALFLPLAAGVYLLVTTTWTLTERAVLHRPAPSA</sequence>
<feature type="transmembrane region" description="Helical" evidence="13">
    <location>
        <begin position="144"/>
        <end position="171"/>
    </location>
</feature>
<dbReference type="NCBIfam" id="TIGR03592">
    <property type="entry name" value="yidC_oxa1_cterm"/>
    <property type="match status" value="1"/>
</dbReference>
<dbReference type="GO" id="GO:0051205">
    <property type="term" value="P:protein insertion into membrane"/>
    <property type="evidence" value="ECO:0007669"/>
    <property type="project" value="TreeGrafter"/>
</dbReference>
<keyword evidence="5 13" id="KW-1133">Transmembrane helix</keyword>
<keyword evidence="16" id="KW-1185">Reference proteome</keyword>
<dbReference type="Pfam" id="PF02096">
    <property type="entry name" value="60KD_IMP"/>
    <property type="match status" value="1"/>
</dbReference>
<evidence type="ECO:0000256" key="10">
    <source>
        <dbReference type="ARBA" id="ARBA00033245"/>
    </source>
</evidence>
<dbReference type="EMBL" id="JACJII010000001">
    <property type="protein sequence ID" value="MBA9004540.1"/>
    <property type="molecule type" value="Genomic_DNA"/>
</dbReference>
<evidence type="ECO:0000256" key="4">
    <source>
        <dbReference type="ARBA" id="ARBA00022692"/>
    </source>
</evidence>
<reference evidence="15 16" key="1">
    <citation type="submission" date="2020-08" db="EMBL/GenBank/DDBJ databases">
        <title>Sequencing the genomes of 1000 actinobacteria strains.</title>
        <authorList>
            <person name="Klenk H.-P."/>
        </authorList>
    </citation>
    <scope>NUCLEOTIDE SEQUENCE [LARGE SCALE GENOMIC DNA]</scope>
    <source>
        <strain evidence="15 16">DSM 45823</strain>
    </source>
</reference>
<feature type="domain" description="Membrane insertase YidC/Oxa/ALB C-terminal" evidence="14">
    <location>
        <begin position="30"/>
        <end position="226"/>
    </location>
</feature>
<dbReference type="AlphaFoldDB" id="A0A7W3MZ28"/>
<comment type="function">
    <text evidence="7">Required for the insertion and/or proper folding and/or complex formation of integral membrane proteins into the membrane. Involved in integration of membrane proteins that insert both dependently and independently of the Sec translocase complex, as well as at least some lipoproteins. Aids folding of multispanning membrane proteins.</text>
</comment>
<dbReference type="PANTHER" id="PTHR12428">
    <property type="entry name" value="OXA1"/>
    <property type="match status" value="1"/>
</dbReference>
<evidence type="ECO:0000313" key="16">
    <source>
        <dbReference type="Proteomes" id="UP000539313"/>
    </source>
</evidence>
<organism evidence="15 16">
    <name type="scientific">Thermomonospora cellulosilytica</name>
    <dbReference type="NCBI Taxonomy" id="1411118"/>
    <lineage>
        <taxon>Bacteria</taxon>
        <taxon>Bacillati</taxon>
        <taxon>Actinomycetota</taxon>
        <taxon>Actinomycetes</taxon>
        <taxon>Streptosporangiales</taxon>
        <taxon>Thermomonosporaceae</taxon>
        <taxon>Thermomonospora</taxon>
    </lineage>
</organism>
<proteinExistence type="inferred from homology"/>
<comment type="subunit">
    <text evidence="8">Interacts with the Sec translocase complex via SecD. Specifically interacts with transmembrane segments of nascent integral membrane proteins during membrane integration.</text>
</comment>
<dbReference type="GO" id="GO:0005886">
    <property type="term" value="C:plasma membrane"/>
    <property type="evidence" value="ECO:0007669"/>
    <property type="project" value="TreeGrafter"/>
</dbReference>
<dbReference type="Proteomes" id="UP000539313">
    <property type="component" value="Unassembled WGS sequence"/>
</dbReference>
<dbReference type="RefSeq" id="WP_182705969.1">
    <property type="nucleotide sequence ID" value="NZ_JACJII010000001.1"/>
</dbReference>
<evidence type="ECO:0000256" key="8">
    <source>
        <dbReference type="ARBA" id="ARBA00026028"/>
    </source>
</evidence>
<evidence type="ECO:0000256" key="3">
    <source>
        <dbReference type="ARBA" id="ARBA00015325"/>
    </source>
</evidence>
<evidence type="ECO:0000256" key="1">
    <source>
        <dbReference type="ARBA" id="ARBA00004141"/>
    </source>
</evidence>
<comment type="caution">
    <text evidence="15">The sequence shown here is derived from an EMBL/GenBank/DDBJ whole genome shotgun (WGS) entry which is preliminary data.</text>
</comment>
<feature type="transmembrane region" description="Helical" evidence="13">
    <location>
        <begin position="191"/>
        <end position="213"/>
    </location>
</feature>
<evidence type="ECO:0000256" key="11">
    <source>
        <dbReference type="ARBA" id="ARBA00033342"/>
    </source>
</evidence>
<evidence type="ECO:0000256" key="7">
    <source>
        <dbReference type="ARBA" id="ARBA00025034"/>
    </source>
</evidence>
<keyword evidence="4 12" id="KW-0812">Transmembrane</keyword>
<evidence type="ECO:0000256" key="9">
    <source>
        <dbReference type="ARBA" id="ARBA00031538"/>
    </source>
</evidence>
<accession>A0A7W3MZ28</accession>
<feature type="transmembrane region" description="Helical" evidence="13">
    <location>
        <begin position="29"/>
        <end position="52"/>
    </location>
</feature>
<evidence type="ECO:0000256" key="6">
    <source>
        <dbReference type="ARBA" id="ARBA00023136"/>
    </source>
</evidence>
<keyword evidence="6 13" id="KW-0472">Membrane</keyword>
<gene>
    <name evidence="15" type="ORF">HNR21_003422</name>
</gene>
<evidence type="ECO:0000256" key="5">
    <source>
        <dbReference type="ARBA" id="ARBA00022989"/>
    </source>
</evidence>
<protein>
    <recommendedName>
        <fullName evidence="3">Membrane protein insertase YidC</fullName>
    </recommendedName>
    <alternativeName>
        <fullName evidence="11">Foldase YidC</fullName>
    </alternativeName>
    <alternativeName>
        <fullName evidence="10">Membrane integrase YidC</fullName>
    </alternativeName>
    <alternativeName>
        <fullName evidence="9">Membrane protein YidC</fullName>
    </alternativeName>
</protein>
<dbReference type="GO" id="GO:0032977">
    <property type="term" value="F:membrane insertase activity"/>
    <property type="evidence" value="ECO:0007669"/>
    <property type="project" value="InterPro"/>
</dbReference>
<evidence type="ECO:0000256" key="12">
    <source>
        <dbReference type="RuleBase" id="RU003945"/>
    </source>
</evidence>
<comment type="subcellular location">
    <subcellularLocation>
        <location evidence="1 12">Membrane</location>
        <topology evidence="1 12">Multi-pass membrane protein</topology>
    </subcellularLocation>
</comment>
<evidence type="ECO:0000256" key="13">
    <source>
        <dbReference type="SAM" id="Phobius"/>
    </source>
</evidence>
<evidence type="ECO:0000259" key="14">
    <source>
        <dbReference type="Pfam" id="PF02096"/>
    </source>
</evidence>
<evidence type="ECO:0000313" key="15">
    <source>
        <dbReference type="EMBL" id="MBA9004540.1"/>
    </source>
</evidence>
<dbReference type="InterPro" id="IPR001708">
    <property type="entry name" value="YidC/ALB3/OXA1/COX18"/>
</dbReference>
<comment type="similarity">
    <text evidence="2">Belongs to the OXA1/ALB3/YidC family. Type 1 subfamily.</text>
</comment>